<keyword evidence="2" id="KW-1185">Reference proteome</keyword>
<gene>
    <name evidence="1" type="ORF">MUO15_16945</name>
</gene>
<dbReference type="Gene3D" id="3.30.360.40">
    <property type="entry name" value="YwmB-like"/>
    <property type="match status" value="1"/>
</dbReference>
<dbReference type="InterPro" id="IPR014794">
    <property type="entry name" value="DUF1779"/>
</dbReference>
<dbReference type="EMBL" id="CP095075">
    <property type="protein sequence ID" value="UOR11265.1"/>
    <property type="molecule type" value="Genomic_DNA"/>
</dbReference>
<evidence type="ECO:0000313" key="1">
    <source>
        <dbReference type="EMBL" id="UOR11265.1"/>
    </source>
</evidence>
<reference evidence="1" key="1">
    <citation type="submission" date="2022-04" db="EMBL/GenBank/DDBJ databases">
        <title>Halobacillus sp. isolated from saltern.</title>
        <authorList>
            <person name="Won M."/>
            <person name="Lee C.-M."/>
            <person name="Woen H.-Y."/>
            <person name="Kwon S.-W."/>
        </authorList>
    </citation>
    <scope>NUCLEOTIDE SEQUENCE</scope>
    <source>
        <strain evidence="1">SSHM10-5</strain>
    </source>
</reference>
<sequence length="238" mass="26496">MKILWTCLLSLTILAGVHPQETAKGHIDLSPLLELAAFVEDEQLDISEYKIVLKESIKTANVEEMKQQISGVFPNVKMREEDSNLARKYIFTNGQKNSSFNETFTVIVPKDKTVSSNVVYSLTAGGTERLTPDKIKQQINEIKSRIFSKNVTLYTCLKAEAGGIIDDVLIYQKFKKALNITTIEAATEESWTSRSGYTPRWSQAIPLPNGAMNVQFATRTLGGRTTITIGTPIITAEY</sequence>
<dbReference type="SUPFAM" id="SSF143842">
    <property type="entry name" value="YwmB-like"/>
    <property type="match status" value="1"/>
</dbReference>
<name>A0ABY4HBE7_9BACI</name>
<dbReference type="Proteomes" id="UP000830326">
    <property type="component" value="Chromosome"/>
</dbReference>
<dbReference type="RefSeq" id="WP_245031134.1">
    <property type="nucleotide sequence ID" value="NZ_CP095075.1"/>
</dbReference>
<evidence type="ECO:0000313" key="2">
    <source>
        <dbReference type="Proteomes" id="UP000830326"/>
    </source>
</evidence>
<proteinExistence type="predicted"/>
<organism evidence="1 2">
    <name type="scientific">Halobacillus amylolyticus</name>
    <dbReference type="NCBI Taxonomy" id="2932259"/>
    <lineage>
        <taxon>Bacteria</taxon>
        <taxon>Bacillati</taxon>
        <taxon>Bacillota</taxon>
        <taxon>Bacilli</taxon>
        <taxon>Bacillales</taxon>
        <taxon>Bacillaceae</taxon>
        <taxon>Halobacillus</taxon>
    </lineage>
</organism>
<dbReference type="Gene3D" id="3.30.2030.10">
    <property type="entry name" value="YwmB-like"/>
    <property type="match status" value="1"/>
</dbReference>
<protein>
    <submittedName>
        <fullName evidence="1">YwmB family TATA-box binding protein</fullName>
    </submittedName>
</protein>
<dbReference type="Pfam" id="PF08680">
    <property type="entry name" value="DUF1779"/>
    <property type="match status" value="1"/>
</dbReference>
<dbReference type="InterPro" id="IPR036209">
    <property type="entry name" value="YwmB-like_sf"/>
</dbReference>
<accession>A0ABY4HBE7</accession>